<dbReference type="AlphaFoldDB" id="A0AAP2G1L5"/>
<keyword evidence="5 9" id="KW-0732">Signal</keyword>
<evidence type="ECO:0000256" key="3">
    <source>
        <dbReference type="ARBA" id="ARBA00022452"/>
    </source>
</evidence>
<evidence type="ECO:0000256" key="9">
    <source>
        <dbReference type="SAM" id="SignalP"/>
    </source>
</evidence>
<evidence type="ECO:0000256" key="7">
    <source>
        <dbReference type="ARBA" id="ARBA00023237"/>
    </source>
</evidence>
<dbReference type="PANTHER" id="PTHR30069">
    <property type="entry name" value="TONB-DEPENDENT OUTER MEMBRANE RECEPTOR"/>
    <property type="match status" value="1"/>
</dbReference>
<evidence type="ECO:0000256" key="8">
    <source>
        <dbReference type="PROSITE-ProRule" id="PRU01360"/>
    </source>
</evidence>
<evidence type="ECO:0000256" key="1">
    <source>
        <dbReference type="ARBA" id="ARBA00004571"/>
    </source>
</evidence>
<dbReference type="InterPro" id="IPR008969">
    <property type="entry name" value="CarboxyPept-like_regulatory"/>
</dbReference>
<dbReference type="EMBL" id="JAHCMY010000007">
    <property type="protein sequence ID" value="MBS9524854.1"/>
    <property type="molecule type" value="Genomic_DNA"/>
</dbReference>
<reference evidence="11 12" key="1">
    <citation type="submission" date="2021-05" db="EMBL/GenBank/DDBJ databases">
        <authorList>
            <person name="Zhang Z.D."/>
            <person name="Osman G."/>
        </authorList>
    </citation>
    <scope>NUCLEOTIDE SEQUENCE [LARGE SCALE GENOMIC DNA]</scope>
    <source>
        <strain evidence="11 12">KCTC 32217</strain>
    </source>
</reference>
<keyword evidence="6 8" id="KW-0472">Membrane</keyword>
<dbReference type="Gene3D" id="2.40.170.20">
    <property type="entry name" value="TonB-dependent receptor, beta-barrel domain"/>
    <property type="match status" value="1"/>
</dbReference>
<evidence type="ECO:0000256" key="6">
    <source>
        <dbReference type="ARBA" id="ARBA00023136"/>
    </source>
</evidence>
<dbReference type="Pfam" id="PF07715">
    <property type="entry name" value="Plug"/>
    <property type="match status" value="1"/>
</dbReference>
<keyword evidence="11" id="KW-0121">Carboxypeptidase</keyword>
<dbReference type="InterPro" id="IPR036942">
    <property type="entry name" value="Beta-barrel_TonB_sf"/>
</dbReference>
<dbReference type="InterPro" id="IPR012910">
    <property type="entry name" value="Plug_dom"/>
</dbReference>
<keyword evidence="12" id="KW-1185">Reference proteome</keyword>
<comment type="subcellular location">
    <subcellularLocation>
        <location evidence="1 8">Cell outer membrane</location>
        <topology evidence="1 8">Multi-pass membrane protein</topology>
    </subcellularLocation>
</comment>
<dbReference type="InterPro" id="IPR037066">
    <property type="entry name" value="Plug_dom_sf"/>
</dbReference>
<feature type="domain" description="TonB-dependent receptor plug" evidence="10">
    <location>
        <begin position="275"/>
        <end position="351"/>
    </location>
</feature>
<gene>
    <name evidence="11" type="ORF">KI659_12615</name>
</gene>
<dbReference type="GO" id="GO:0009279">
    <property type="term" value="C:cell outer membrane"/>
    <property type="evidence" value="ECO:0007669"/>
    <property type="project" value="UniProtKB-SubCell"/>
</dbReference>
<evidence type="ECO:0000313" key="12">
    <source>
        <dbReference type="Proteomes" id="UP001319104"/>
    </source>
</evidence>
<keyword evidence="2 8" id="KW-0813">Transport</keyword>
<sequence length="917" mass="102955">MKQKLLFLLFVLIFPKLLSAQKIDQDRISGTFFGYSFDRFVDKIERETSYVFYYDQEQLAQIKVSLVADEHTVEQLLRSVFQDTDFKFAIDSQKRIFITQGKAMRVRFPALAVSKDTLSPVADTLSPRAEEVDSRGDYAENRIWTVGQRASGAGDVKIEGRVLLEGKNEAVQGMSVVEPVTGKVTMTDENGYYTLALPRGLQHIRLQRFGLPVVQRHVNILGPGTLNIYLEEDYLSLGEVVVTSEQPKNISQVNMGSVELDINTIKKLPAVLGEVDVIRAILSTPGVKTVGEASVGFNVRGGAADQNLIMYNDATIFNPAHMFGIFSAFNSDLVEGVELYKAGAPMEYGGRLSSVLEVKGKYGNQEKIQGSGGIGLLTSRFSIDGPVSSKTTFAAGIRATYSDWLLGFLEEGSGFNNGRASFYDANLSIQHEIDSKNSLRLNAYQSGDSFRFERDTTFSYSNQNFNVGWTHRFNEDFTGDFVIGQDLYSFGIESNLMPENAFDFGFNLGQIHAKGKFDYRLSDSHQFTFGIGAVHFDLEPGFIRPGTEESTIARSDVSRERALETALFFGDKWEVNNRLSVDLGVRYVMYQFLGPTTVNLYPEGVLKTAETQTGTEVFEGGQIAQNYHGPEFRVFGRYILNNSTSLKAGFNNSRQHLHMVTNTAAISPTDTWKLSDPHLRPQLGQQVTLGLFKNLKKNTLEVSTEVYYRTMENLLDYRSGASLILNDNIERDVIRSEGKAYGMEFMIKKDVGRLNGWLSYTYSRSLIRSAPDEIGQKINNGNWYANNFDQPHDALLFLTYELTKRVSPSINANYSTGRPITLPIAKFSYQGAERIFFSDRNAHRIPDYFRVDFSVNIEGNHKSKKLAHSSWSLGIYNVLGRSNPYSAYFVPVNSVLQGYQLSIFAQPIPFVTYNFKF</sequence>
<dbReference type="PROSITE" id="PS52016">
    <property type="entry name" value="TONB_DEPENDENT_REC_3"/>
    <property type="match status" value="1"/>
</dbReference>
<organism evidence="11 12">
    <name type="scientific">Litoribacter ruber</name>
    <dbReference type="NCBI Taxonomy" id="702568"/>
    <lineage>
        <taxon>Bacteria</taxon>
        <taxon>Pseudomonadati</taxon>
        <taxon>Bacteroidota</taxon>
        <taxon>Cytophagia</taxon>
        <taxon>Cytophagales</taxon>
        <taxon>Cyclobacteriaceae</taxon>
        <taxon>Litoribacter</taxon>
    </lineage>
</organism>
<evidence type="ECO:0000256" key="2">
    <source>
        <dbReference type="ARBA" id="ARBA00022448"/>
    </source>
</evidence>
<feature type="chain" id="PRO_5042905030" evidence="9">
    <location>
        <begin position="21"/>
        <end position="917"/>
    </location>
</feature>
<protein>
    <submittedName>
        <fullName evidence="11">Carboxypeptidase-like regulatory domain-containing protein</fullName>
    </submittedName>
</protein>
<dbReference type="SUPFAM" id="SSF56935">
    <property type="entry name" value="Porins"/>
    <property type="match status" value="1"/>
</dbReference>
<dbReference type="GO" id="GO:0044718">
    <property type="term" value="P:siderophore transmembrane transport"/>
    <property type="evidence" value="ECO:0007669"/>
    <property type="project" value="TreeGrafter"/>
</dbReference>
<keyword evidence="7 8" id="KW-0998">Cell outer membrane</keyword>
<dbReference type="RefSeq" id="WP_213945721.1">
    <property type="nucleotide sequence ID" value="NZ_JAHCMY010000007.1"/>
</dbReference>
<dbReference type="GO" id="GO:0004180">
    <property type="term" value="F:carboxypeptidase activity"/>
    <property type="evidence" value="ECO:0007669"/>
    <property type="project" value="UniProtKB-KW"/>
</dbReference>
<dbReference type="InterPro" id="IPR039426">
    <property type="entry name" value="TonB-dep_rcpt-like"/>
</dbReference>
<keyword evidence="3 8" id="KW-1134">Transmembrane beta strand</keyword>
<comment type="similarity">
    <text evidence="8">Belongs to the TonB-dependent receptor family.</text>
</comment>
<name>A0AAP2G1L5_9BACT</name>
<evidence type="ECO:0000256" key="5">
    <source>
        <dbReference type="ARBA" id="ARBA00022729"/>
    </source>
</evidence>
<proteinExistence type="inferred from homology"/>
<evidence type="ECO:0000256" key="4">
    <source>
        <dbReference type="ARBA" id="ARBA00022692"/>
    </source>
</evidence>
<accession>A0AAP2G1L5</accession>
<evidence type="ECO:0000313" key="11">
    <source>
        <dbReference type="EMBL" id="MBS9524854.1"/>
    </source>
</evidence>
<dbReference type="SUPFAM" id="SSF49464">
    <property type="entry name" value="Carboxypeptidase regulatory domain-like"/>
    <property type="match status" value="1"/>
</dbReference>
<comment type="caution">
    <text evidence="11">The sequence shown here is derived from an EMBL/GenBank/DDBJ whole genome shotgun (WGS) entry which is preliminary data.</text>
</comment>
<feature type="signal peptide" evidence="9">
    <location>
        <begin position="1"/>
        <end position="20"/>
    </location>
</feature>
<dbReference type="Pfam" id="PF13715">
    <property type="entry name" value="CarbopepD_reg_2"/>
    <property type="match status" value="1"/>
</dbReference>
<dbReference type="Proteomes" id="UP001319104">
    <property type="component" value="Unassembled WGS sequence"/>
</dbReference>
<keyword evidence="11" id="KW-0645">Protease</keyword>
<dbReference type="PANTHER" id="PTHR30069:SF29">
    <property type="entry name" value="HEMOGLOBIN AND HEMOGLOBIN-HAPTOGLOBIN-BINDING PROTEIN 1-RELATED"/>
    <property type="match status" value="1"/>
</dbReference>
<dbReference type="GO" id="GO:0015344">
    <property type="term" value="F:siderophore uptake transmembrane transporter activity"/>
    <property type="evidence" value="ECO:0007669"/>
    <property type="project" value="TreeGrafter"/>
</dbReference>
<dbReference type="Gene3D" id="2.170.130.10">
    <property type="entry name" value="TonB-dependent receptor, plug domain"/>
    <property type="match status" value="1"/>
</dbReference>
<keyword evidence="11" id="KW-0378">Hydrolase</keyword>
<evidence type="ECO:0000259" key="10">
    <source>
        <dbReference type="Pfam" id="PF07715"/>
    </source>
</evidence>
<keyword evidence="4 8" id="KW-0812">Transmembrane</keyword>